<feature type="transmembrane region" description="Helical" evidence="8">
    <location>
        <begin position="113"/>
        <end position="146"/>
    </location>
</feature>
<reference evidence="10 11" key="1">
    <citation type="submission" date="2020-10" db="EMBL/GenBank/DDBJ databases">
        <title>Phylogeny of dyella-like bacteria.</title>
        <authorList>
            <person name="Fu J."/>
        </authorList>
    </citation>
    <scope>NUCLEOTIDE SEQUENCE [LARGE SCALE GENOMIC DNA]</scope>
    <source>
        <strain evidence="10 11">Gsoil3046</strain>
    </source>
</reference>
<feature type="transmembrane region" description="Helical" evidence="8">
    <location>
        <begin position="200"/>
        <end position="217"/>
    </location>
</feature>
<organism evidence="10 11">
    <name type="scientific">Dyella ginsengisoli</name>
    <dbReference type="NCBI Taxonomy" id="363848"/>
    <lineage>
        <taxon>Bacteria</taxon>
        <taxon>Pseudomonadati</taxon>
        <taxon>Pseudomonadota</taxon>
        <taxon>Gammaproteobacteria</taxon>
        <taxon>Lysobacterales</taxon>
        <taxon>Rhodanobacteraceae</taxon>
        <taxon>Dyella</taxon>
    </lineage>
</organism>
<dbReference type="EMBL" id="JADIKM010000003">
    <property type="protein sequence ID" value="MFK2904505.1"/>
    <property type="molecule type" value="Genomic_DNA"/>
</dbReference>
<comment type="subcellular location">
    <subcellularLocation>
        <location evidence="1">Cell membrane</location>
        <topology evidence="1">Multi-pass membrane protein</topology>
    </subcellularLocation>
</comment>
<keyword evidence="6 8" id="KW-1133">Transmembrane helix</keyword>
<dbReference type="RefSeq" id="WP_404633086.1">
    <property type="nucleotide sequence ID" value="NZ_JADIKM010000003.1"/>
</dbReference>
<dbReference type="Proteomes" id="UP001620460">
    <property type="component" value="Unassembled WGS sequence"/>
</dbReference>
<evidence type="ECO:0000256" key="7">
    <source>
        <dbReference type="ARBA" id="ARBA00023136"/>
    </source>
</evidence>
<evidence type="ECO:0000256" key="2">
    <source>
        <dbReference type="ARBA" id="ARBA00022475"/>
    </source>
</evidence>
<keyword evidence="4" id="KW-0808">Transferase</keyword>
<evidence type="ECO:0000259" key="9">
    <source>
        <dbReference type="Pfam" id="PF13231"/>
    </source>
</evidence>
<accession>A0ABW8JXW3</accession>
<dbReference type="InterPro" id="IPR050297">
    <property type="entry name" value="LipidA_mod_glycosyltrf_83"/>
</dbReference>
<keyword evidence="7 8" id="KW-0472">Membrane</keyword>
<evidence type="ECO:0000256" key="3">
    <source>
        <dbReference type="ARBA" id="ARBA00022676"/>
    </source>
</evidence>
<dbReference type="PANTHER" id="PTHR33908:SF11">
    <property type="entry name" value="MEMBRANE PROTEIN"/>
    <property type="match status" value="1"/>
</dbReference>
<keyword evidence="5 8" id="KW-0812">Transmembrane</keyword>
<feature type="domain" description="Glycosyltransferase RgtA/B/C/D-like" evidence="9">
    <location>
        <begin position="59"/>
        <end position="216"/>
    </location>
</feature>
<feature type="transmembrane region" description="Helical" evidence="8">
    <location>
        <begin position="311"/>
        <end position="328"/>
    </location>
</feature>
<evidence type="ECO:0000256" key="6">
    <source>
        <dbReference type="ARBA" id="ARBA00022989"/>
    </source>
</evidence>
<keyword evidence="11" id="KW-1185">Reference proteome</keyword>
<dbReference type="Pfam" id="PF13231">
    <property type="entry name" value="PMT_2"/>
    <property type="match status" value="1"/>
</dbReference>
<protein>
    <submittedName>
        <fullName evidence="10">Glycosyltransferase family 39 protein</fullName>
    </submittedName>
</protein>
<evidence type="ECO:0000256" key="1">
    <source>
        <dbReference type="ARBA" id="ARBA00004651"/>
    </source>
</evidence>
<dbReference type="InterPro" id="IPR038731">
    <property type="entry name" value="RgtA/B/C-like"/>
</dbReference>
<comment type="caution">
    <text evidence="10">The sequence shown here is derived from an EMBL/GenBank/DDBJ whole genome shotgun (WGS) entry which is preliminary data.</text>
</comment>
<gene>
    <name evidence="10" type="ORF">ISP17_11060</name>
</gene>
<sequence>MRDRSSVVAPVARWRAAFLGAFVALLLVKIALAATLAPFSDEAFYWQESRHLAWGYSDLPPLTAWLIRLGETVAGHGLLGMRWPFLLLGAALPWIVACFAREAFDARTGWQAGLLSLALPLAGTLGVLAVPDVPLTVAIMLAVLALQRVAAADRWRDWLLLGGALALAWMTHYRAAMPMLVGLLFLAFAPRGRALWRRRGLWLALAVASLGLIPLLVSNWQQRGAGVAFQLVDRNPWQFHASALVQPLEQALACTPLLYALLLWAAWQAWRRRREGAPWDVIAFVAVGFLGLYFVLGLFADDLRFRAHWPLPGYLPLLAVLPALLWAGQSARAGRRWLMAALGLAVAGQMLGLAYLALAASPGGATRLAGLKAFPYAFVGWREAALQVTAARADDAVLVADNFVLAAELDFALGGDRPDDRRPVYSLDSPLNIKHGRAPQLAIWQRDEAALRAAHAGQPMLLVVEETAQSERERLVWQGTLCRRIDAPQPAGRLDLYGGRKRFAFYRGRVPLVAPSVLPASPVEREACPLWRAAHAADMAR</sequence>
<evidence type="ECO:0000313" key="10">
    <source>
        <dbReference type="EMBL" id="MFK2904505.1"/>
    </source>
</evidence>
<name>A0ABW8JXW3_9GAMM</name>
<evidence type="ECO:0000256" key="4">
    <source>
        <dbReference type="ARBA" id="ARBA00022679"/>
    </source>
</evidence>
<evidence type="ECO:0000256" key="8">
    <source>
        <dbReference type="SAM" id="Phobius"/>
    </source>
</evidence>
<feature type="transmembrane region" description="Helical" evidence="8">
    <location>
        <begin position="337"/>
        <end position="358"/>
    </location>
</feature>
<keyword evidence="3" id="KW-0328">Glycosyltransferase</keyword>
<dbReference type="PANTHER" id="PTHR33908">
    <property type="entry name" value="MANNOSYLTRANSFERASE YKCB-RELATED"/>
    <property type="match status" value="1"/>
</dbReference>
<evidence type="ECO:0000313" key="11">
    <source>
        <dbReference type="Proteomes" id="UP001620460"/>
    </source>
</evidence>
<proteinExistence type="predicted"/>
<keyword evidence="2" id="KW-1003">Cell membrane</keyword>
<feature type="transmembrane region" description="Helical" evidence="8">
    <location>
        <begin position="279"/>
        <end position="299"/>
    </location>
</feature>
<feature type="transmembrane region" description="Helical" evidence="8">
    <location>
        <begin position="250"/>
        <end position="267"/>
    </location>
</feature>
<feature type="transmembrane region" description="Helical" evidence="8">
    <location>
        <begin position="83"/>
        <end position="101"/>
    </location>
</feature>
<evidence type="ECO:0000256" key="5">
    <source>
        <dbReference type="ARBA" id="ARBA00022692"/>
    </source>
</evidence>
<feature type="transmembrane region" description="Helical" evidence="8">
    <location>
        <begin position="158"/>
        <end position="188"/>
    </location>
</feature>